<keyword evidence="3 5" id="KW-1133">Transmembrane helix</keyword>
<feature type="domain" description="Major facilitator superfamily (MFS) profile" evidence="6">
    <location>
        <begin position="27"/>
        <end position="418"/>
    </location>
</feature>
<dbReference type="Gene3D" id="1.20.1250.20">
    <property type="entry name" value="MFS general substrate transporter like domains"/>
    <property type="match status" value="1"/>
</dbReference>
<dbReference type="InterPro" id="IPR036259">
    <property type="entry name" value="MFS_trans_sf"/>
</dbReference>
<feature type="transmembrane region" description="Helical" evidence="5">
    <location>
        <begin position="92"/>
        <end position="111"/>
    </location>
</feature>
<feature type="transmembrane region" description="Helical" evidence="5">
    <location>
        <begin position="191"/>
        <end position="209"/>
    </location>
</feature>
<dbReference type="PANTHER" id="PTHR23534">
    <property type="entry name" value="MFS PERMEASE"/>
    <property type="match status" value="1"/>
</dbReference>
<keyword evidence="4 5" id="KW-0472">Membrane</keyword>
<feature type="transmembrane region" description="Helical" evidence="5">
    <location>
        <begin position="117"/>
        <end position="133"/>
    </location>
</feature>
<feature type="transmembrane region" description="Helical" evidence="5">
    <location>
        <begin position="304"/>
        <end position="324"/>
    </location>
</feature>
<keyword evidence="8" id="KW-1185">Reference proteome</keyword>
<dbReference type="InterPro" id="IPR011701">
    <property type="entry name" value="MFS"/>
</dbReference>
<dbReference type="Pfam" id="PF07690">
    <property type="entry name" value="MFS_1"/>
    <property type="match status" value="1"/>
</dbReference>
<evidence type="ECO:0000256" key="3">
    <source>
        <dbReference type="ARBA" id="ARBA00022989"/>
    </source>
</evidence>
<dbReference type="EMBL" id="AP027141">
    <property type="protein sequence ID" value="BDV30899.1"/>
    <property type="molecule type" value="Genomic_DNA"/>
</dbReference>
<feature type="transmembrane region" description="Helical" evidence="5">
    <location>
        <begin position="243"/>
        <end position="267"/>
    </location>
</feature>
<protein>
    <submittedName>
        <fullName evidence="7">MFS transporter</fullName>
    </submittedName>
</protein>
<evidence type="ECO:0000256" key="5">
    <source>
        <dbReference type="SAM" id="Phobius"/>
    </source>
</evidence>
<evidence type="ECO:0000259" key="6">
    <source>
        <dbReference type="PROSITE" id="PS50850"/>
    </source>
</evidence>
<dbReference type="Proteomes" id="UP001317779">
    <property type="component" value="Chromosome"/>
</dbReference>
<feature type="transmembrane region" description="Helical" evidence="5">
    <location>
        <begin position="65"/>
        <end position="85"/>
    </location>
</feature>
<evidence type="ECO:0000313" key="8">
    <source>
        <dbReference type="Proteomes" id="UP001317779"/>
    </source>
</evidence>
<keyword evidence="2 5" id="KW-0812">Transmembrane</keyword>
<comment type="subcellular location">
    <subcellularLocation>
        <location evidence="1">Cell membrane</location>
        <topology evidence="1">Multi-pass membrane protein</topology>
    </subcellularLocation>
</comment>
<dbReference type="SUPFAM" id="SSF103473">
    <property type="entry name" value="MFS general substrate transporter"/>
    <property type="match status" value="1"/>
</dbReference>
<feature type="transmembrane region" description="Helical" evidence="5">
    <location>
        <begin position="28"/>
        <end position="53"/>
    </location>
</feature>
<evidence type="ECO:0000256" key="2">
    <source>
        <dbReference type="ARBA" id="ARBA00022692"/>
    </source>
</evidence>
<evidence type="ECO:0000256" key="4">
    <source>
        <dbReference type="ARBA" id="ARBA00023136"/>
    </source>
</evidence>
<organism evidence="7 8">
    <name type="scientific">Microbacterium terricola</name>
    <dbReference type="NCBI Taxonomy" id="344163"/>
    <lineage>
        <taxon>Bacteria</taxon>
        <taxon>Bacillati</taxon>
        <taxon>Actinomycetota</taxon>
        <taxon>Actinomycetes</taxon>
        <taxon>Micrococcales</taxon>
        <taxon>Microbacteriaceae</taxon>
        <taxon>Microbacterium</taxon>
    </lineage>
</organism>
<feature type="transmembrane region" description="Helical" evidence="5">
    <location>
        <begin position="154"/>
        <end position="171"/>
    </location>
</feature>
<feature type="transmembrane region" description="Helical" evidence="5">
    <location>
        <begin position="273"/>
        <end position="297"/>
    </location>
</feature>
<gene>
    <name evidence="7" type="ORF">Microterr_15590</name>
</gene>
<proteinExistence type="predicted"/>
<dbReference type="InterPro" id="IPR020846">
    <property type="entry name" value="MFS_dom"/>
</dbReference>
<feature type="transmembrane region" description="Helical" evidence="5">
    <location>
        <begin position="330"/>
        <end position="353"/>
    </location>
</feature>
<feature type="transmembrane region" description="Helical" evidence="5">
    <location>
        <begin position="397"/>
        <end position="414"/>
    </location>
</feature>
<dbReference type="PROSITE" id="PS50850">
    <property type="entry name" value="MFS"/>
    <property type="match status" value="1"/>
</dbReference>
<reference evidence="7 8" key="1">
    <citation type="submission" date="2022-12" db="EMBL/GenBank/DDBJ databases">
        <title>Microbacterium terricola strain KV-448 chromosome, complete genome.</title>
        <authorList>
            <person name="Oshima T."/>
            <person name="Moriya T."/>
            <person name="Bessho Y."/>
        </authorList>
    </citation>
    <scope>NUCLEOTIDE SEQUENCE [LARGE SCALE GENOMIC DNA]</scope>
    <source>
        <strain evidence="7 8">KV-448</strain>
    </source>
</reference>
<sequence>MAPSDAGRDARADSLTPVAVAGVQRRTVAVLSVGQILGGLAFGATISLGAVLAAEISGDEAYSGLAAAAVTLGTAAVAVPLATLARRRGRRLSLAVGMTVALVGVVLVVLAAGLASFPLLLAAFGLVGAGQAANLQSRFAAADLATDATRGRDLSIVVWATTIGAVLGPNLTGPGEALGDAVGMPPLTGPYLFTVIAQVFAIAVYLLALRPDPLLLAHEVVAASDASARTAIAKPDQPAVARYAIFAVAAAHGVMVSVMAMTPVHLLHHGASLSIIGLTISLHIAGMYALAPVFGLLADRLGRIPTIVVGQVILAAALVTASFGQESTGAVTIALVLLGLGWSATTVAGAALLTEASSEARRTRRQGLSDLTMSLVGAIGAIAAGLVLAWIGYGGLALVVGVAVIATVLLAPLGRTQRVAADARRV</sequence>
<feature type="transmembrane region" description="Helical" evidence="5">
    <location>
        <begin position="373"/>
        <end position="391"/>
    </location>
</feature>
<accession>A0ABM8DZ69</accession>
<evidence type="ECO:0000256" key="1">
    <source>
        <dbReference type="ARBA" id="ARBA00004651"/>
    </source>
</evidence>
<evidence type="ECO:0000313" key="7">
    <source>
        <dbReference type="EMBL" id="BDV30899.1"/>
    </source>
</evidence>
<name>A0ABM8DZ69_9MICO</name>
<dbReference type="PANTHER" id="PTHR23534:SF1">
    <property type="entry name" value="MAJOR FACILITATOR SUPERFAMILY PROTEIN"/>
    <property type="match status" value="1"/>
</dbReference>